<dbReference type="STRING" id="1435349.PW52_12575"/>
<feature type="signal peptide" evidence="1">
    <location>
        <begin position="1"/>
        <end position="20"/>
    </location>
</feature>
<dbReference type="AlphaFoldDB" id="A0A0D7W8C4"/>
<proteinExistence type="predicted"/>
<dbReference type="EMBL" id="JTDW01000010">
    <property type="protein sequence ID" value="KJD34933.1"/>
    <property type="molecule type" value="Genomic_DNA"/>
</dbReference>
<reference evidence="2 3" key="1">
    <citation type="submission" date="2014-11" db="EMBL/GenBank/DDBJ databases">
        <title>Tamlana sedimentorum sp. nov., isolated from shallow sand sediments of the Sea of Japan.</title>
        <authorList>
            <person name="Romanenko L.A."/>
        </authorList>
    </citation>
    <scope>NUCLEOTIDE SEQUENCE [LARGE SCALE GENOMIC DNA]</scope>
    <source>
        <strain evidence="2 3">JCM 19808</strain>
    </source>
</reference>
<dbReference type="RefSeq" id="WP_044633313.1">
    <property type="nucleotide sequence ID" value="NZ_JTDW01000010.1"/>
</dbReference>
<dbReference type="Proteomes" id="UP000032578">
    <property type="component" value="Unassembled WGS sequence"/>
</dbReference>
<keyword evidence="3" id="KW-1185">Reference proteome</keyword>
<feature type="chain" id="PRO_5002325636" evidence="1">
    <location>
        <begin position="21"/>
        <end position="97"/>
    </location>
</feature>
<dbReference type="OrthoDB" id="1454212at2"/>
<evidence type="ECO:0000313" key="2">
    <source>
        <dbReference type="EMBL" id="KJD34933.1"/>
    </source>
</evidence>
<protein>
    <submittedName>
        <fullName evidence="2">Uncharacterized protein</fullName>
    </submittedName>
</protein>
<accession>A0A0D7W8C4</accession>
<evidence type="ECO:0000313" key="3">
    <source>
        <dbReference type="Proteomes" id="UP000032578"/>
    </source>
</evidence>
<dbReference type="PATRIC" id="fig|1435349.4.peg.534"/>
<name>A0A0D7W8C4_9FLAO</name>
<comment type="caution">
    <text evidence="2">The sequence shown here is derived from an EMBL/GenBank/DDBJ whole genome shotgun (WGS) entry which is preliminary data.</text>
</comment>
<evidence type="ECO:0000256" key="1">
    <source>
        <dbReference type="SAM" id="SignalP"/>
    </source>
</evidence>
<keyword evidence="1" id="KW-0732">Signal</keyword>
<gene>
    <name evidence="2" type="ORF">PW52_12575</name>
</gene>
<sequence>MKTNLYILLVFLLSVSFASAQNTSEVTETVNTVTVENDNEIIATQVKIENETLLIDADELKKTIARGASDIRKYLIRERNAGNITVVFPKSNKAVKA</sequence>
<organism evidence="2 3">
    <name type="scientific">Neotamlana sedimentorum</name>
    <dbReference type="NCBI Taxonomy" id="1435349"/>
    <lineage>
        <taxon>Bacteria</taxon>
        <taxon>Pseudomonadati</taxon>
        <taxon>Bacteroidota</taxon>
        <taxon>Flavobacteriia</taxon>
        <taxon>Flavobacteriales</taxon>
        <taxon>Flavobacteriaceae</taxon>
        <taxon>Neotamlana</taxon>
    </lineage>
</organism>